<name>A0A3S5CBV9_9PLAT</name>
<dbReference type="AlphaFoldDB" id="A0A3S5CBV9"/>
<comment type="caution">
    <text evidence="2">The sequence shown here is derived from an EMBL/GenBank/DDBJ whole genome shotgun (WGS) entry which is preliminary data.</text>
</comment>
<dbReference type="EMBL" id="CAAALY010003697">
    <property type="protein sequence ID" value="VEL08333.1"/>
    <property type="molecule type" value="Genomic_DNA"/>
</dbReference>
<accession>A0A3S5CBV9</accession>
<proteinExistence type="predicted"/>
<reference evidence="2" key="1">
    <citation type="submission" date="2018-11" db="EMBL/GenBank/DDBJ databases">
        <authorList>
            <consortium name="Pathogen Informatics"/>
        </authorList>
    </citation>
    <scope>NUCLEOTIDE SEQUENCE</scope>
</reference>
<feature type="region of interest" description="Disordered" evidence="1">
    <location>
        <begin position="115"/>
        <end position="134"/>
    </location>
</feature>
<evidence type="ECO:0000313" key="2">
    <source>
        <dbReference type="EMBL" id="VEL08333.1"/>
    </source>
</evidence>
<gene>
    <name evidence="2" type="ORF">PXEA_LOCUS1773</name>
</gene>
<dbReference type="Proteomes" id="UP000784294">
    <property type="component" value="Unassembled WGS sequence"/>
</dbReference>
<keyword evidence="3" id="KW-1185">Reference proteome</keyword>
<evidence type="ECO:0000256" key="1">
    <source>
        <dbReference type="SAM" id="MobiDB-lite"/>
    </source>
</evidence>
<organism evidence="2 3">
    <name type="scientific">Protopolystoma xenopodis</name>
    <dbReference type="NCBI Taxonomy" id="117903"/>
    <lineage>
        <taxon>Eukaryota</taxon>
        <taxon>Metazoa</taxon>
        <taxon>Spiralia</taxon>
        <taxon>Lophotrochozoa</taxon>
        <taxon>Platyhelminthes</taxon>
        <taxon>Monogenea</taxon>
        <taxon>Polyopisthocotylea</taxon>
        <taxon>Polystomatidea</taxon>
        <taxon>Polystomatidae</taxon>
        <taxon>Protopolystoma</taxon>
    </lineage>
</organism>
<evidence type="ECO:0000313" key="3">
    <source>
        <dbReference type="Proteomes" id="UP000784294"/>
    </source>
</evidence>
<sequence length="196" mass="20950">MHFSSVYDEAELRSRSNRQVHVNPVPAFEPDGWSGYGMTEADWSERQLWPRPAPTNRLQPLGGHVAGPVRWASPRPPRDAATSRPAGSDSAPKSGSCGASIIDGDERRLVCLTCGPASKTPKEPPLPTETRRGRRVNSTLAPTLYLPPRGAQYRGSNFLVRRLSAGPAEDGRCDGGGEGVGHTGLMMPEAVMPAAG</sequence>
<feature type="region of interest" description="Disordered" evidence="1">
    <location>
        <begin position="50"/>
        <end position="101"/>
    </location>
</feature>
<protein>
    <submittedName>
        <fullName evidence="2">Uncharacterized protein</fullName>
    </submittedName>
</protein>